<protein>
    <recommendedName>
        <fullName evidence="2">ParB-like N-terminal domain-containing protein</fullName>
    </recommendedName>
</protein>
<organism evidence="3 4">
    <name type="scientific">Kribbella capetownensis</name>
    <dbReference type="NCBI Taxonomy" id="1572659"/>
    <lineage>
        <taxon>Bacteria</taxon>
        <taxon>Bacillati</taxon>
        <taxon>Actinomycetota</taxon>
        <taxon>Actinomycetes</taxon>
        <taxon>Propionibacteriales</taxon>
        <taxon>Kribbellaceae</taxon>
        <taxon>Kribbella</taxon>
    </lineage>
</organism>
<dbReference type="CDD" id="cd16387">
    <property type="entry name" value="ParB_N_Srx"/>
    <property type="match status" value="1"/>
</dbReference>
<feature type="compositionally biased region" description="Acidic residues" evidence="1">
    <location>
        <begin position="494"/>
        <end position="504"/>
    </location>
</feature>
<accession>A0A4R0IM27</accession>
<proteinExistence type="predicted"/>
<dbReference type="EMBL" id="SJKD01000019">
    <property type="protein sequence ID" value="TCC33909.1"/>
    <property type="molecule type" value="Genomic_DNA"/>
</dbReference>
<dbReference type="SMART" id="SM00470">
    <property type="entry name" value="ParB"/>
    <property type="match status" value="1"/>
</dbReference>
<evidence type="ECO:0000313" key="3">
    <source>
        <dbReference type="EMBL" id="TCC33909.1"/>
    </source>
</evidence>
<feature type="domain" description="ParB-like N-terminal" evidence="2">
    <location>
        <begin position="18"/>
        <end position="99"/>
    </location>
</feature>
<sequence>MVDVSAEQTWVVQVMDPTELELGDNIWEVKPDPELVASIRDVGVLEPVTAVRTAEGRIKVRRGAHRTLCAIEADKPVPVIVVGDEDTTTEAEIERIVSQHAENKYRRVMLPSENANVAVQLSGLGLSDTKIGKRLQMTRPQVKAAKAVVSSEAASSALDLYDLDIMQAALVAEFADDQGRVDELVWAARSGRSLEHIAARYRQADEDQAARRAYVEGVEAEGLRVIQTVPGSTDSVRYVEYLTDEDGSPVDPEAHRTCPGHAVRIEQSMVWVAPDGQVFDDDDDVPDEIRDEVHDEYRWTAIPVCDKATRHGSGKPSQNTQQAADARQQKREDRAAVITGNKEWDAAVDVRREWLRNFLKRKTMPAGAVAFLASEMLTAHYAVTDAFRDHHPLAADLLGITPADSEYVAGHWRDGTTMGLRKAADEASDKRRLVILLAIVLGGNEKALNRQSWRKDPYNKTSGCEQREYLQFIIDQGYQPCRVELLAAGLPTGEEGESEPEAGDDADHQAEGDDADEGEGEADTAV</sequence>
<keyword evidence="4" id="KW-1185">Reference proteome</keyword>
<name>A0A4R0IM27_9ACTN</name>
<evidence type="ECO:0000259" key="2">
    <source>
        <dbReference type="SMART" id="SM00470"/>
    </source>
</evidence>
<reference evidence="3 4" key="1">
    <citation type="submission" date="2019-02" db="EMBL/GenBank/DDBJ databases">
        <title>Kribbella capetownensis sp. nov. and Kribbella speibonae sp. nov., isolated from soil.</title>
        <authorList>
            <person name="Curtis S.M."/>
            <person name="Norton I."/>
            <person name="Everest G.J."/>
            <person name="Meyers P.R."/>
        </authorList>
    </citation>
    <scope>NUCLEOTIDE SEQUENCE [LARGE SCALE GENOMIC DNA]</scope>
    <source>
        <strain evidence="3 4">YM53</strain>
    </source>
</reference>
<dbReference type="InterPro" id="IPR036086">
    <property type="entry name" value="ParB/Sulfiredoxin_sf"/>
</dbReference>
<evidence type="ECO:0000313" key="4">
    <source>
        <dbReference type="Proteomes" id="UP000293342"/>
    </source>
</evidence>
<feature type="region of interest" description="Disordered" evidence="1">
    <location>
        <begin position="308"/>
        <end position="332"/>
    </location>
</feature>
<dbReference type="OrthoDB" id="3846919at2"/>
<dbReference type="SUPFAM" id="SSF110849">
    <property type="entry name" value="ParB/Sulfiredoxin"/>
    <property type="match status" value="1"/>
</dbReference>
<feature type="compositionally biased region" description="Acidic residues" evidence="1">
    <location>
        <begin position="512"/>
        <end position="526"/>
    </location>
</feature>
<dbReference type="Proteomes" id="UP000293342">
    <property type="component" value="Unassembled WGS sequence"/>
</dbReference>
<evidence type="ECO:0000256" key="1">
    <source>
        <dbReference type="SAM" id="MobiDB-lite"/>
    </source>
</evidence>
<comment type="caution">
    <text evidence="3">The sequence shown here is derived from an EMBL/GenBank/DDBJ whole genome shotgun (WGS) entry which is preliminary data.</text>
</comment>
<dbReference type="AlphaFoldDB" id="A0A4R0IM27"/>
<gene>
    <name evidence="3" type="ORF">E0H75_42405</name>
</gene>
<dbReference type="RefSeq" id="WP_131519396.1">
    <property type="nucleotide sequence ID" value="NZ_SJKD01000019.1"/>
</dbReference>
<dbReference type="InterPro" id="IPR003115">
    <property type="entry name" value="ParB_N"/>
</dbReference>
<feature type="region of interest" description="Disordered" evidence="1">
    <location>
        <begin position="488"/>
        <end position="526"/>
    </location>
</feature>